<accession>A0ABU8UVW9</accession>
<reference evidence="2 3" key="1">
    <citation type="submission" date="2024-03" db="EMBL/GenBank/DDBJ databases">
        <title>Novel Streptomyces species of biotechnological and ecological value are a feature of Machair soil.</title>
        <authorList>
            <person name="Prole J.R."/>
            <person name="Goodfellow M."/>
            <person name="Allenby N."/>
            <person name="Ward A.C."/>
        </authorList>
    </citation>
    <scope>NUCLEOTIDE SEQUENCE [LARGE SCALE GENOMIC DNA]</scope>
    <source>
        <strain evidence="2 3">MS1.AVA.1</strain>
    </source>
</reference>
<dbReference type="Proteomes" id="UP001376459">
    <property type="component" value="Unassembled WGS sequence"/>
</dbReference>
<comment type="caution">
    <text evidence="2">The sequence shown here is derived from an EMBL/GenBank/DDBJ whole genome shotgun (WGS) entry which is preliminary data.</text>
</comment>
<gene>
    <name evidence="2" type="ORF">WKI71_45640</name>
</gene>
<evidence type="ECO:0000256" key="1">
    <source>
        <dbReference type="SAM" id="MobiDB-lite"/>
    </source>
</evidence>
<keyword evidence="3" id="KW-1185">Reference proteome</keyword>
<evidence type="ECO:0000313" key="2">
    <source>
        <dbReference type="EMBL" id="MEJ8673064.1"/>
    </source>
</evidence>
<proteinExistence type="predicted"/>
<feature type="region of interest" description="Disordered" evidence="1">
    <location>
        <begin position="54"/>
        <end position="78"/>
    </location>
</feature>
<feature type="compositionally biased region" description="Gly residues" evidence="1">
    <location>
        <begin position="18"/>
        <end position="27"/>
    </location>
</feature>
<protein>
    <submittedName>
        <fullName evidence="2">Uncharacterized protein</fullName>
    </submittedName>
</protein>
<evidence type="ECO:0000313" key="3">
    <source>
        <dbReference type="Proteomes" id="UP001376459"/>
    </source>
</evidence>
<name>A0ABU8UVW9_9ACTN</name>
<feature type="region of interest" description="Disordered" evidence="1">
    <location>
        <begin position="1"/>
        <end position="32"/>
    </location>
</feature>
<dbReference type="EMBL" id="JBBKAK010000002">
    <property type="protein sequence ID" value="MEJ8673064.1"/>
    <property type="molecule type" value="Genomic_DNA"/>
</dbReference>
<sequence length="78" mass="8196">MSISRTRSRSPDAEGRLTGVGAGGQLDGRGRRGRRIVSGTMAVWLVAAAQAAQASASRQVLPLRSRVRASRTGPAQPR</sequence>
<organism evidence="2 3">
    <name type="scientific">Streptomyces machairae</name>
    <dbReference type="NCBI Taxonomy" id="3134109"/>
    <lineage>
        <taxon>Bacteria</taxon>
        <taxon>Bacillati</taxon>
        <taxon>Actinomycetota</taxon>
        <taxon>Actinomycetes</taxon>
        <taxon>Kitasatosporales</taxon>
        <taxon>Streptomycetaceae</taxon>
        <taxon>Streptomyces</taxon>
    </lineage>
</organism>